<dbReference type="AlphaFoldDB" id="A0A6N7S1N8"/>
<proteinExistence type="predicted"/>
<dbReference type="PANTHER" id="PTHR40448">
    <property type="entry name" value="TWO-COMPONENT SENSOR HISTIDINE KINASE"/>
    <property type="match status" value="1"/>
</dbReference>
<accession>A0A6N7S1N8</accession>
<dbReference type="Proteomes" id="UP000480929">
    <property type="component" value="Unassembled WGS sequence"/>
</dbReference>
<feature type="domain" description="Sensor histidine kinase NatK-like C-terminal" evidence="2">
    <location>
        <begin position="320"/>
        <end position="419"/>
    </location>
</feature>
<organism evidence="3 5">
    <name type="scientific">Holdemania massiliensis</name>
    <dbReference type="NCBI Taxonomy" id="1468449"/>
    <lineage>
        <taxon>Bacteria</taxon>
        <taxon>Bacillati</taxon>
        <taxon>Bacillota</taxon>
        <taxon>Erysipelotrichia</taxon>
        <taxon>Erysipelotrichales</taxon>
        <taxon>Erysipelotrichaceae</taxon>
        <taxon>Holdemania</taxon>
    </lineage>
</organism>
<dbReference type="Pfam" id="PF14501">
    <property type="entry name" value="HATPase_c_5"/>
    <property type="match status" value="1"/>
</dbReference>
<dbReference type="EMBL" id="WKPJ01000001">
    <property type="protein sequence ID" value="MSA87744.1"/>
    <property type="molecule type" value="Genomic_DNA"/>
</dbReference>
<sequence length="425" mass="49623">MNSFVIEFSFCLLEMLSVTLLVQKFFALRVSLPVLLLSLLGFAAVEYSMEFWMADPTLLVLLMFLNMMIMIRLVFTGKTMNLGILVLLFYIAEGILSVISFQVLTLGAKIPIEVLMQENWLRTLGGYFNKLAILTPIVLMKKKPELLRYENLSWMFRFSCLLLFLCVFFNYLICCTFNDRRIRILSAALSAALFGFFVLMNWVFLQYRQMRESKKRLEIEHNCNTLKAVWLAETLENQEKYRKQRHDLKHLLGLLELYLLQERSLEALEYIRSTMKTVEDISRKEHTGDPIIDSLLNRTIESEPHLQFHLETGRVQWPLKEVDTCILISNLLSNAVEAAKLSQQKEIKLYLKEDETTIYLTLINSVKPNLRINLKRSSKSDWEEHGYGIESIRTIVKQAEGELDFHLASDRFEVRILLPKEEKHA</sequence>
<dbReference type="InterPro" id="IPR036890">
    <property type="entry name" value="HATPase_C_sf"/>
</dbReference>
<dbReference type="Proteomes" id="UP000433575">
    <property type="component" value="Unassembled WGS sequence"/>
</dbReference>
<evidence type="ECO:0000313" key="4">
    <source>
        <dbReference type="EMBL" id="MSC31539.1"/>
    </source>
</evidence>
<evidence type="ECO:0000313" key="3">
    <source>
        <dbReference type="EMBL" id="MSA87744.1"/>
    </source>
</evidence>
<keyword evidence="6" id="KW-1185">Reference proteome</keyword>
<feature type="transmembrane region" description="Helical" evidence="1">
    <location>
        <begin position="82"/>
        <end position="104"/>
    </location>
</feature>
<dbReference type="OrthoDB" id="3236015at2"/>
<keyword evidence="1" id="KW-1133">Transmembrane helix</keyword>
<reference evidence="5 6" key="1">
    <citation type="journal article" date="2019" name="Nat. Med.">
        <title>A library of human gut bacterial isolates paired with longitudinal multiomics data enables mechanistic microbiome research.</title>
        <authorList>
            <person name="Poyet M."/>
            <person name="Groussin M."/>
            <person name="Gibbons S.M."/>
            <person name="Avila-Pacheco J."/>
            <person name="Jiang X."/>
            <person name="Kearney S.M."/>
            <person name="Perrotta A.R."/>
            <person name="Berdy B."/>
            <person name="Zhao S."/>
            <person name="Lieberman T.D."/>
            <person name="Swanson P.K."/>
            <person name="Smith M."/>
            <person name="Roesemann S."/>
            <person name="Alexander J.E."/>
            <person name="Rich S.A."/>
            <person name="Livny J."/>
            <person name="Vlamakis H."/>
            <person name="Clish C."/>
            <person name="Bullock K."/>
            <person name="Deik A."/>
            <person name="Scott J."/>
            <person name="Pierce K.A."/>
            <person name="Xavier R.J."/>
            <person name="Alm E.J."/>
        </authorList>
    </citation>
    <scope>NUCLEOTIDE SEQUENCE [LARGE SCALE GENOMIC DNA]</scope>
    <source>
        <strain evidence="3 5">BIOML-A4</strain>
        <strain evidence="4 6">BIOML-A5</strain>
    </source>
</reference>
<evidence type="ECO:0000259" key="2">
    <source>
        <dbReference type="Pfam" id="PF14501"/>
    </source>
</evidence>
<name>A0A6N7S1N8_9FIRM</name>
<dbReference type="GO" id="GO:0042802">
    <property type="term" value="F:identical protein binding"/>
    <property type="evidence" value="ECO:0007669"/>
    <property type="project" value="TreeGrafter"/>
</dbReference>
<comment type="caution">
    <text evidence="3">The sequence shown here is derived from an EMBL/GenBank/DDBJ whole genome shotgun (WGS) entry which is preliminary data.</text>
</comment>
<dbReference type="SUPFAM" id="SSF55874">
    <property type="entry name" value="ATPase domain of HSP90 chaperone/DNA topoisomerase II/histidine kinase"/>
    <property type="match status" value="1"/>
</dbReference>
<feature type="transmembrane region" description="Helical" evidence="1">
    <location>
        <begin position="25"/>
        <end position="45"/>
    </location>
</feature>
<dbReference type="Gene3D" id="3.30.565.10">
    <property type="entry name" value="Histidine kinase-like ATPase, C-terminal domain"/>
    <property type="match status" value="1"/>
</dbReference>
<protein>
    <submittedName>
        <fullName evidence="3">GHKL domain-containing protein</fullName>
    </submittedName>
</protein>
<keyword evidence="1" id="KW-0472">Membrane</keyword>
<dbReference type="RefSeq" id="WP_154237457.1">
    <property type="nucleotide sequence ID" value="NZ_CALJPI010000253.1"/>
</dbReference>
<feature type="transmembrane region" description="Helical" evidence="1">
    <location>
        <begin position="57"/>
        <end position="75"/>
    </location>
</feature>
<gene>
    <name evidence="4" type="ORF">GKD88_00155</name>
    <name evidence="3" type="ORF">GKE08_00150</name>
</gene>
<feature type="transmembrane region" description="Helical" evidence="1">
    <location>
        <begin position="152"/>
        <end position="172"/>
    </location>
</feature>
<evidence type="ECO:0000313" key="5">
    <source>
        <dbReference type="Proteomes" id="UP000433575"/>
    </source>
</evidence>
<dbReference type="InterPro" id="IPR032834">
    <property type="entry name" value="NatK-like_C"/>
</dbReference>
<evidence type="ECO:0000313" key="6">
    <source>
        <dbReference type="Proteomes" id="UP000480929"/>
    </source>
</evidence>
<keyword evidence="1" id="KW-0812">Transmembrane</keyword>
<evidence type="ECO:0000256" key="1">
    <source>
        <dbReference type="SAM" id="Phobius"/>
    </source>
</evidence>
<dbReference type="EMBL" id="WKPI01000001">
    <property type="protein sequence ID" value="MSC31539.1"/>
    <property type="molecule type" value="Genomic_DNA"/>
</dbReference>
<dbReference type="PANTHER" id="PTHR40448:SF1">
    <property type="entry name" value="TWO-COMPONENT SENSOR HISTIDINE KINASE"/>
    <property type="match status" value="1"/>
</dbReference>
<feature type="transmembrane region" description="Helical" evidence="1">
    <location>
        <begin position="184"/>
        <end position="205"/>
    </location>
</feature>